<reference evidence="2 3" key="1">
    <citation type="submission" date="2020-06" db="EMBL/GenBank/DDBJ databases">
        <title>Dyadobacter sandarakinus sp. nov., isolated from the soil of the Arctic Yellow River Station.</title>
        <authorList>
            <person name="Zhang Y."/>
            <person name="Peng F."/>
        </authorList>
    </citation>
    <scope>NUCLEOTIDE SEQUENCE [LARGE SCALE GENOMIC DNA]</scope>
    <source>
        <strain evidence="2 3">Q3-56</strain>
    </source>
</reference>
<feature type="chain" id="PRO_5046091245" description="Capsule assembly protein Wzi" evidence="1">
    <location>
        <begin position="21"/>
        <end position="472"/>
    </location>
</feature>
<dbReference type="Gene3D" id="2.40.160.130">
    <property type="entry name" value="Capsule assembly protein Wzi"/>
    <property type="match status" value="1"/>
</dbReference>
<accession>A0ABX7IC40</accession>
<evidence type="ECO:0000256" key="1">
    <source>
        <dbReference type="SAM" id="SignalP"/>
    </source>
</evidence>
<dbReference type="InterPro" id="IPR038636">
    <property type="entry name" value="Wzi_sf"/>
</dbReference>
<name>A0ABX7IC40_9BACT</name>
<sequence length="472" mass="51990">MRSFTLLLLLYVTSTAGSFSQDSTFTFQGRITAAASSANTPLWLHANQYGSVPYEGSFLSAQLAAHKVYNPGNPRFFQWSGGFEMIANAGKKSSAFFTDVFLAGKIGNVEVGIGQKKNQVGLTDTLLTSGSLALSANARPYPRIWIASAGFMNLIPGNDFISFNFAYSDGLLGSADINFGNVTHVPATYLHHKMLYLKLGGAHQRLNLYGGFNHQAMWGGEDLIFSDGLKKPEAYKYVVFGKPWAHSRVGNHFGTIDLGAEWKGESWTLFLYRQSIYEDGSLIDLSNIADGLAGIRLKSIRKQANQGLHLNAILLEYAYTKNQGGAIFDFNTGTFGRDNYYNHYIYNQGWSFRGRTLGTPLIAPQASMRDDLKIPIISYTSNNRVSAFHAGADLSWQDLNVTLKGTFSNNIGLYKAPFESPVNQASLFIQAELPVNILGRSHVSVVFAGDYGKLFPASQAIMIGWRRAGYFR</sequence>
<organism evidence="2 3">
    <name type="scientific">Dyadobacter sandarakinus</name>
    <dbReference type="NCBI Taxonomy" id="2747268"/>
    <lineage>
        <taxon>Bacteria</taxon>
        <taxon>Pseudomonadati</taxon>
        <taxon>Bacteroidota</taxon>
        <taxon>Cytophagia</taxon>
        <taxon>Cytophagales</taxon>
        <taxon>Spirosomataceae</taxon>
        <taxon>Dyadobacter</taxon>
    </lineage>
</organism>
<evidence type="ECO:0000313" key="2">
    <source>
        <dbReference type="EMBL" id="QRR03385.1"/>
    </source>
</evidence>
<gene>
    <name evidence="2" type="ORF">HWI92_21975</name>
</gene>
<dbReference type="Proteomes" id="UP000612680">
    <property type="component" value="Chromosome"/>
</dbReference>
<dbReference type="RefSeq" id="WP_204659299.1">
    <property type="nucleotide sequence ID" value="NZ_CP056775.1"/>
</dbReference>
<evidence type="ECO:0000313" key="3">
    <source>
        <dbReference type="Proteomes" id="UP000612680"/>
    </source>
</evidence>
<dbReference type="EMBL" id="CP056775">
    <property type="protein sequence ID" value="QRR03385.1"/>
    <property type="molecule type" value="Genomic_DNA"/>
</dbReference>
<dbReference type="InterPro" id="IPR026950">
    <property type="entry name" value="Caps_assemb_Wzi"/>
</dbReference>
<keyword evidence="1" id="KW-0732">Signal</keyword>
<protein>
    <recommendedName>
        <fullName evidence="4">Capsule assembly protein Wzi</fullName>
    </recommendedName>
</protein>
<dbReference type="Pfam" id="PF14052">
    <property type="entry name" value="Caps_assemb_Wzi"/>
    <property type="match status" value="1"/>
</dbReference>
<keyword evidence="3" id="KW-1185">Reference proteome</keyword>
<feature type="signal peptide" evidence="1">
    <location>
        <begin position="1"/>
        <end position="20"/>
    </location>
</feature>
<proteinExistence type="predicted"/>
<evidence type="ECO:0008006" key="4">
    <source>
        <dbReference type="Google" id="ProtNLM"/>
    </source>
</evidence>